<feature type="compositionally biased region" description="Basic and acidic residues" evidence="1">
    <location>
        <begin position="454"/>
        <end position="466"/>
    </location>
</feature>
<feature type="region of interest" description="Disordered" evidence="1">
    <location>
        <begin position="454"/>
        <end position="485"/>
    </location>
</feature>
<feature type="compositionally biased region" description="Low complexity" evidence="1">
    <location>
        <begin position="156"/>
        <end position="168"/>
    </location>
</feature>
<feature type="region of interest" description="Disordered" evidence="1">
    <location>
        <begin position="363"/>
        <end position="396"/>
    </location>
</feature>
<reference evidence="2" key="1">
    <citation type="journal article" date="2013" name="Genome Biol.">
        <title>Draft genome of the mountain pine beetle, Dendroctonus ponderosae Hopkins, a major forest pest.</title>
        <authorList>
            <person name="Keeling C.I."/>
            <person name="Yuen M.M."/>
            <person name="Liao N.Y."/>
            <person name="Docking T.R."/>
            <person name="Chan S.K."/>
            <person name="Taylor G.A."/>
            <person name="Palmquist D.L."/>
            <person name="Jackman S.D."/>
            <person name="Nguyen A."/>
            <person name="Li M."/>
            <person name="Henderson H."/>
            <person name="Janes J.K."/>
            <person name="Zhao Y."/>
            <person name="Pandoh P."/>
            <person name="Moore R."/>
            <person name="Sperling F.A."/>
            <person name="Huber D.P."/>
            <person name="Birol I."/>
            <person name="Jones S.J."/>
            <person name="Bohlmann J."/>
        </authorList>
    </citation>
    <scope>NUCLEOTIDE SEQUENCE</scope>
</reference>
<dbReference type="EMBL" id="KB738326">
    <property type="protein sequence ID" value="ENN82659.1"/>
    <property type="molecule type" value="Genomic_DNA"/>
</dbReference>
<gene>
    <name evidence="3" type="ORF">YQE_00969</name>
    <name evidence="2" type="ORF">YQE_00970</name>
</gene>
<dbReference type="OMA" id="ECWLPTP"/>
<dbReference type="HOGENOM" id="CLU_014284_1_0_1"/>
<dbReference type="EMBL" id="KB738325">
    <property type="protein sequence ID" value="ENN82660.1"/>
    <property type="molecule type" value="Genomic_DNA"/>
</dbReference>
<feature type="compositionally biased region" description="Basic and acidic residues" evidence="1">
    <location>
        <begin position="196"/>
        <end position="205"/>
    </location>
</feature>
<sequence length="485" mass="53919">MKYQDLPYMGEITLDNSKPRRGRKPKKADICHLIYKNYGTIFPGTPNPNSYLESYRPTAPKRNTAAEKEHDALNKLDVQSKIISSLLEKRLTQETDDQNEPLNLCIRDLNHLKIRRPDKSEKSTDIKSEPQSDEDIELITETPSPSVIAKSDLRFPSVTPDSLSTSSPSDPPNTPESPAGSGSHSPRPPPSSSEGNKPENLDNLRKIVPKSSKVHDGPEASHRQHENKSKRNASASATEKTPAKRKRSAIFIPPIPSENTTNPATEVSICKFKFTGGAKPSLQEKKMLSVDSGGNFRYYSGTGDKSMRGYEFFPRETLQQQITNAQGSSTGAFLQASGEKIYPAPPLDITGGTSSSDFLLTPDLPGSSIANVPPEGTSSSSTRSKKRKSRKSIQREKLEQTFKEKGFLIQTQQLESAEGATYCKFRQLRKFTRYLFRSWKDYLPGNVRELSESEQRELQQAERGELPLENIDNVSVKSGELNTNS</sequence>
<feature type="compositionally biased region" description="Basic and acidic residues" evidence="1">
    <location>
        <begin position="116"/>
        <end position="130"/>
    </location>
</feature>
<feature type="compositionally biased region" description="Basic and acidic residues" evidence="1">
    <location>
        <begin position="213"/>
        <end position="229"/>
    </location>
</feature>
<dbReference type="AlphaFoldDB" id="N6TQ92"/>
<organism evidence="2">
    <name type="scientific">Dendroctonus ponderosae</name>
    <name type="common">Mountain pine beetle</name>
    <dbReference type="NCBI Taxonomy" id="77166"/>
    <lineage>
        <taxon>Eukaryota</taxon>
        <taxon>Metazoa</taxon>
        <taxon>Ecdysozoa</taxon>
        <taxon>Arthropoda</taxon>
        <taxon>Hexapoda</taxon>
        <taxon>Insecta</taxon>
        <taxon>Pterygota</taxon>
        <taxon>Neoptera</taxon>
        <taxon>Endopterygota</taxon>
        <taxon>Coleoptera</taxon>
        <taxon>Polyphaga</taxon>
        <taxon>Cucujiformia</taxon>
        <taxon>Curculionidae</taxon>
        <taxon>Scolytinae</taxon>
        <taxon>Dendroctonus</taxon>
    </lineage>
</organism>
<evidence type="ECO:0000313" key="2">
    <source>
        <dbReference type="EMBL" id="ENN82659.1"/>
    </source>
</evidence>
<evidence type="ECO:0000256" key="1">
    <source>
        <dbReference type="SAM" id="MobiDB-lite"/>
    </source>
</evidence>
<feature type="compositionally biased region" description="Low complexity" evidence="1">
    <location>
        <begin position="176"/>
        <end position="185"/>
    </location>
</feature>
<proteinExistence type="predicted"/>
<name>N6TQ92_DENPD</name>
<feature type="compositionally biased region" description="Basic residues" evidence="1">
    <location>
        <begin position="383"/>
        <end position="392"/>
    </location>
</feature>
<feature type="compositionally biased region" description="Polar residues" evidence="1">
    <location>
        <begin position="472"/>
        <end position="485"/>
    </location>
</feature>
<feature type="non-terminal residue" evidence="2">
    <location>
        <position position="1"/>
    </location>
</feature>
<accession>N6TQ92</accession>
<dbReference type="OrthoDB" id="6348149at2759"/>
<feature type="region of interest" description="Disordered" evidence="1">
    <location>
        <begin position="116"/>
        <end position="263"/>
    </location>
</feature>
<protein>
    <submittedName>
        <fullName evidence="2">Uncharacterized protein</fullName>
    </submittedName>
</protein>
<evidence type="ECO:0000313" key="3">
    <source>
        <dbReference type="EMBL" id="ENN82660.1"/>
    </source>
</evidence>